<evidence type="ECO:0000313" key="3">
    <source>
        <dbReference type="Proteomes" id="UP000775547"/>
    </source>
</evidence>
<dbReference type="Gene3D" id="1.20.1280.50">
    <property type="match status" value="1"/>
</dbReference>
<name>A0A9P7G699_9AGAR</name>
<accession>A0A9P7G699</accession>
<dbReference type="EMBL" id="JABCKV010000106">
    <property type="protein sequence ID" value="KAG5643565.1"/>
    <property type="molecule type" value="Genomic_DNA"/>
</dbReference>
<protein>
    <recommendedName>
        <fullName evidence="4">F-box domain-containing protein</fullName>
    </recommendedName>
</protein>
<evidence type="ECO:0000313" key="2">
    <source>
        <dbReference type="EMBL" id="KAG5643565.1"/>
    </source>
</evidence>
<gene>
    <name evidence="2" type="ORF">DXG03_000660</name>
</gene>
<dbReference type="OrthoDB" id="3268380at2759"/>
<organism evidence="2 3">
    <name type="scientific">Asterophora parasitica</name>
    <dbReference type="NCBI Taxonomy" id="117018"/>
    <lineage>
        <taxon>Eukaryota</taxon>
        <taxon>Fungi</taxon>
        <taxon>Dikarya</taxon>
        <taxon>Basidiomycota</taxon>
        <taxon>Agaricomycotina</taxon>
        <taxon>Agaricomycetes</taxon>
        <taxon>Agaricomycetidae</taxon>
        <taxon>Agaricales</taxon>
        <taxon>Tricholomatineae</taxon>
        <taxon>Lyophyllaceae</taxon>
        <taxon>Asterophora</taxon>
    </lineage>
</organism>
<keyword evidence="3" id="KW-1185">Reference proteome</keyword>
<evidence type="ECO:0000256" key="1">
    <source>
        <dbReference type="SAM" id="MobiDB-lite"/>
    </source>
</evidence>
<dbReference type="Proteomes" id="UP000775547">
    <property type="component" value="Unassembled WGS sequence"/>
</dbReference>
<dbReference type="AlphaFoldDB" id="A0A9P7G699"/>
<proteinExistence type="predicted"/>
<sequence length="626" mass="69838">MIIPVAVHVKPLSEKAALALKDSVSSHQSKIPDLKNDTRSPNNDASHPAHTLFRTNYRPDDNQTDRLHALLDEKLAEIADHDHSLSSLQVKIGKLLKKVEVINIERLANIDTVNFYKFILSPLRLLPPEILGQIFLYAVESYAPTPRDSPLAFTHVCSAWRHAALQCSNLWNELDLSPGNFRNSLGPERFSAFFDSWFSRAHPVQPLRLSLNFDETAPHLEAEFTNQLCRSVASVSSRLSELSIVFSAGAHNILESFLSNESGDLAALEVLSVADFSGTWWSEVFPPVKVFVNAPRLCEVYLDVRANTLVNSSRFSLPWSQLNILDIWGTISLGDFVEVIFQCPQLRVGYFMQVNAGSHLNHANGELVLPSTPITFPALVDFKIRFVEVDAGPAFEVMEFLEMPVIERFTMACHPYFQIPFSFVRPVLPDVALQQSLRSLSLCDVDVEDNLDPLLACIAGCHLLEELTLCICGTPSTAILQHLLLLAKSQSSHLDHPKPLSHLRVFMFAFVLLSSGNDDFMAIGLLFSQVLVSLIKDSTRHYPLESAGLYVCDYYRPSFDQEQLKPLTASIEAHVRDAEACIRDAETRRHTGGSTTGGIDLDVKVLTSFSDLLPAFDNRLEYAPFP</sequence>
<reference evidence="2" key="1">
    <citation type="submission" date="2020-07" db="EMBL/GenBank/DDBJ databases">
        <authorList>
            <person name="Nieuwenhuis M."/>
            <person name="Van De Peppel L.J.J."/>
        </authorList>
    </citation>
    <scope>NUCLEOTIDE SEQUENCE</scope>
    <source>
        <strain evidence="2">AP01</strain>
        <tissue evidence="2">Mycelium</tissue>
    </source>
</reference>
<reference evidence="2" key="2">
    <citation type="submission" date="2021-10" db="EMBL/GenBank/DDBJ databases">
        <title>Phylogenomics reveals ancestral predisposition of the termite-cultivated fungus Termitomyces towards a domesticated lifestyle.</title>
        <authorList>
            <person name="Auxier B."/>
            <person name="Grum-Grzhimaylo A."/>
            <person name="Cardenas M.E."/>
            <person name="Lodge J.D."/>
            <person name="Laessoe T."/>
            <person name="Pedersen O."/>
            <person name="Smith M.E."/>
            <person name="Kuyper T.W."/>
            <person name="Franco-Molano E.A."/>
            <person name="Baroni T.J."/>
            <person name="Aanen D.K."/>
        </authorList>
    </citation>
    <scope>NUCLEOTIDE SEQUENCE</scope>
    <source>
        <strain evidence="2">AP01</strain>
        <tissue evidence="2">Mycelium</tissue>
    </source>
</reference>
<comment type="caution">
    <text evidence="2">The sequence shown here is derived from an EMBL/GenBank/DDBJ whole genome shotgun (WGS) entry which is preliminary data.</text>
</comment>
<feature type="region of interest" description="Disordered" evidence="1">
    <location>
        <begin position="28"/>
        <end position="60"/>
    </location>
</feature>
<evidence type="ECO:0008006" key="4">
    <source>
        <dbReference type="Google" id="ProtNLM"/>
    </source>
</evidence>